<evidence type="ECO:0000256" key="6">
    <source>
        <dbReference type="SAM" id="Phobius"/>
    </source>
</evidence>
<dbReference type="Gene3D" id="1.20.5.110">
    <property type="match status" value="1"/>
</dbReference>
<dbReference type="PANTHER" id="PTHR19957:SF124">
    <property type="entry name" value="SYNTAXIN-8"/>
    <property type="match status" value="1"/>
</dbReference>
<dbReference type="GO" id="GO:0005484">
    <property type="term" value="F:SNAP receptor activity"/>
    <property type="evidence" value="ECO:0007669"/>
    <property type="project" value="TreeGrafter"/>
</dbReference>
<proteinExistence type="predicted"/>
<dbReference type="PROSITE" id="PS50192">
    <property type="entry name" value="T_SNARE"/>
    <property type="match status" value="1"/>
</dbReference>
<dbReference type="GO" id="GO:0006886">
    <property type="term" value="P:intracellular protein transport"/>
    <property type="evidence" value="ECO:0007669"/>
    <property type="project" value="TreeGrafter"/>
</dbReference>
<protein>
    <recommendedName>
        <fullName evidence="7">t-SNARE coiled-coil homology domain-containing protein</fullName>
    </recommendedName>
</protein>
<feature type="coiled-coil region" evidence="5">
    <location>
        <begin position="142"/>
        <end position="170"/>
    </location>
</feature>
<evidence type="ECO:0000256" key="4">
    <source>
        <dbReference type="ARBA" id="ARBA00023136"/>
    </source>
</evidence>
<dbReference type="AlphaFoldDB" id="A0A1B6ERL7"/>
<gene>
    <name evidence="8" type="ORF">g.16396</name>
</gene>
<dbReference type="SUPFAM" id="SSF58038">
    <property type="entry name" value="SNARE fusion complex"/>
    <property type="match status" value="1"/>
</dbReference>
<reference evidence="8" key="1">
    <citation type="submission" date="2015-11" db="EMBL/GenBank/DDBJ databases">
        <title>De novo transcriptome assembly of four potential Pierce s Disease insect vectors from Arizona vineyards.</title>
        <authorList>
            <person name="Tassone E.E."/>
        </authorList>
    </citation>
    <scope>NUCLEOTIDE SEQUENCE</scope>
</reference>
<evidence type="ECO:0000256" key="2">
    <source>
        <dbReference type="ARBA" id="ARBA00022448"/>
    </source>
</evidence>
<feature type="transmembrane region" description="Helical" evidence="6">
    <location>
        <begin position="224"/>
        <end position="241"/>
    </location>
</feature>
<dbReference type="InterPro" id="IPR045242">
    <property type="entry name" value="Syntaxin"/>
</dbReference>
<keyword evidence="6" id="KW-1133">Transmembrane helix</keyword>
<keyword evidence="6" id="KW-0812">Transmembrane</keyword>
<dbReference type="InterPro" id="IPR041875">
    <property type="entry name" value="Syntaxin-8_SNARE"/>
</dbReference>
<organism evidence="8">
    <name type="scientific">Cuerna arida</name>
    <dbReference type="NCBI Taxonomy" id="1464854"/>
    <lineage>
        <taxon>Eukaryota</taxon>
        <taxon>Metazoa</taxon>
        <taxon>Ecdysozoa</taxon>
        <taxon>Arthropoda</taxon>
        <taxon>Hexapoda</taxon>
        <taxon>Insecta</taxon>
        <taxon>Pterygota</taxon>
        <taxon>Neoptera</taxon>
        <taxon>Paraneoptera</taxon>
        <taxon>Hemiptera</taxon>
        <taxon>Auchenorrhyncha</taxon>
        <taxon>Membracoidea</taxon>
        <taxon>Cicadellidae</taxon>
        <taxon>Cicadellinae</taxon>
        <taxon>Proconiini</taxon>
        <taxon>Cuerna</taxon>
    </lineage>
</organism>
<evidence type="ECO:0000259" key="7">
    <source>
        <dbReference type="PROSITE" id="PS50192"/>
    </source>
</evidence>
<evidence type="ECO:0000256" key="3">
    <source>
        <dbReference type="ARBA" id="ARBA00023054"/>
    </source>
</evidence>
<keyword evidence="3 5" id="KW-0175">Coiled coil</keyword>
<feature type="domain" description="T-SNARE coiled-coil homology" evidence="7">
    <location>
        <begin position="154"/>
        <end position="216"/>
    </location>
</feature>
<dbReference type="GO" id="GO:0000149">
    <property type="term" value="F:SNARE binding"/>
    <property type="evidence" value="ECO:0007669"/>
    <property type="project" value="TreeGrafter"/>
</dbReference>
<dbReference type="GO" id="GO:0012505">
    <property type="term" value="C:endomembrane system"/>
    <property type="evidence" value="ECO:0007669"/>
    <property type="project" value="TreeGrafter"/>
</dbReference>
<name>A0A1B6ERL7_9HEMI</name>
<dbReference type="PANTHER" id="PTHR19957">
    <property type="entry name" value="SYNTAXIN"/>
    <property type="match status" value="1"/>
</dbReference>
<accession>A0A1B6ERL7</accession>
<evidence type="ECO:0000313" key="8">
    <source>
        <dbReference type="EMBL" id="JAS40518.1"/>
    </source>
</evidence>
<comment type="subcellular location">
    <subcellularLocation>
        <location evidence="1">Membrane</location>
    </subcellularLocation>
</comment>
<dbReference type="GO" id="GO:0031201">
    <property type="term" value="C:SNARE complex"/>
    <property type="evidence" value="ECO:0007669"/>
    <property type="project" value="TreeGrafter"/>
</dbReference>
<dbReference type="SMART" id="SM00397">
    <property type="entry name" value="t_SNARE"/>
    <property type="match status" value="1"/>
</dbReference>
<dbReference type="GO" id="GO:0048278">
    <property type="term" value="P:vesicle docking"/>
    <property type="evidence" value="ECO:0007669"/>
    <property type="project" value="TreeGrafter"/>
</dbReference>
<dbReference type="GO" id="GO:0006906">
    <property type="term" value="P:vesicle fusion"/>
    <property type="evidence" value="ECO:0007669"/>
    <property type="project" value="TreeGrafter"/>
</dbReference>
<dbReference type="EMBL" id="GECZ01029251">
    <property type="protein sequence ID" value="JAS40518.1"/>
    <property type="molecule type" value="Transcribed_RNA"/>
</dbReference>
<dbReference type="InterPro" id="IPR000727">
    <property type="entry name" value="T_SNARE_dom"/>
</dbReference>
<evidence type="ECO:0000256" key="5">
    <source>
        <dbReference type="SAM" id="Coils"/>
    </source>
</evidence>
<evidence type="ECO:0000256" key="1">
    <source>
        <dbReference type="ARBA" id="ARBA00004370"/>
    </source>
</evidence>
<keyword evidence="4 6" id="KW-0472">Membrane</keyword>
<keyword evidence="2" id="KW-0813">Transport</keyword>
<sequence>MAISYLEMDKWSSKHASCEAQHRFIVELLNTRSYEPRTSNKYDLLSAKARYQLKEFEANIRILKEMLEEEQSLTIEEKERRYRLIEDLESYVIQLTQKINTRSGEEERKSLMATGGRSVLGDMGTTGWASDDDDDAVSQPLLQETNEQIRQQHQQLLQEQEDGLERLSRVISRQKDIAVTIGNEVDFQNELVDNIAERLDRTNVTIQRETAHVQVISRTDNTCGYWVVIMILFVAIILVGAL</sequence>
<dbReference type="CDD" id="cd15852">
    <property type="entry name" value="SNARE_Syntaxin8"/>
    <property type="match status" value="1"/>
</dbReference>